<sequence>MFLIQPIYSKIIFIQLFFLTLGIPFNRFPISSVGIERLSSYDLASYSKLLDKLEQNVYFSVRTENNLELRNYQLQKLLIKNGFRDEAEFEHTRQLVKWEENKRNKKFFNYPSGPIRMEKIN</sequence>
<organism evidence="1 2">
    <name type="scientific">Meloidogyne enterolobii</name>
    <name type="common">Root-knot nematode worm</name>
    <name type="synonym">Meloidogyne mayaguensis</name>
    <dbReference type="NCBI Taxonomy" id="390850"/>
    <lineage>
        <taxon>Eukaryota</taxon>
        <taxon>Metazoa</taxon>
        <taxon>Ecdysozoa</taxon>
        <taxon>Nematoda</taxon>
        <taxon>Chromadorea</taxon>
        <taxon>Rhabditida</taxon>
        <taxon>Tylenchina</taxon>
        <taxon>Tylenchomorpha</taxon>
        <taxon>Tylenchoidea</taxon>
        <taxon>Meloidogynidae</taxon>
        <taxon>Meloidogyninae</taxon>
        <taxon>Meloidogyne</taxon>
    </lineage>
</organism>
<protein>
    <submittedName>
        <fullName evidence="1">Uncharacterized protein</fullName>
    </submittedName>
</protein>
<dbReference type="AlphaFoldDB" id="A0A6V7USR8"/>
<accession>A0A6V7USR8</accession>
<evidence type="ECO:0000313" key="1">
    <source>
        <dbReference type="EMBL" id="CAD2164708.1"/>
    </source>
</evidence>
<reference evidence="1 2" key="1">
    <citation type="submission" date="2020-08" db="EMBL/GenBank/DDBJ databases">
        <authorList>
            <person name="Koutsovoulos G."/>
            <person name="Danchin GJ E."/>
        </authorList>
    </citation>
    <scope>NUCLEOTIDE SEQUENCE [LARGE SCALE GENOMIC DNA]</scope>
</reference>
<gene>
    <name evidence="1" type="ORF">MENT_LOCUS16719</name>
</gene>
<name>A0A6V7USR8_MELEN</name>
<evidence type="ECO:0000313" key="2">
    <source>
        <dbReference type="Proteomes" id="UP000580250"/>
    </source>
</evidence>
<dbReference type="EMBL" id="CAJEWN010000105">
    <property type="protein sequence ID" value="CAD2164708.1"/>
    <property type="molecule type" value="Genomic_DNA"/>
</dbReference>
<proteinExistence type="predicted"/>
<comment type="caution">
    <text evidence="1">The sequence shown here is derived from an EMBL/GenBank/DDBJ whole genome shotgun (WGS) entry which is preliminary data.</text>
</comment>
<dbReference type="Proteomes" id="UP000580250">
    <property type="component" value="Unassembled WGS sequence"/>
</dbReference>